<sequence>MDNLDKFIENNKVPEEEEEEEKTKDVFFTFKNSGDRVYGKLIDIETVDKNKIYTVEVPNGKTKFYGNEILNKRIKKEFLNREIAVRYESEGKYTIAVK</sequence>
<proteinExistence type="predicted"/>
<gene>
    <name evidence="2" type="ORF">LCGC14_1235970</name>
</gene>
<name>A0A0F9PBD5_9ZZZZ</name>
<evidence type="ECO:0000313" key="2">
    <source>
        <dbReference type="EMBL" id="KKM90692.1"/>
    </source>
</evidence>
<feature type="region of interest" description="Disordered" evidence="1">
    <location>
        <begin position="1"/>
        <end position="21"/>
    </location>
</feature>
<dbReference type="AlphaFoldDB" id="A0A0F9PBD5"/>
<organism evidence="2">
    <name type="scientific">marine sediment metagenome</name>
    <dbReference type="NCBI Taxonomy" id="412755"/>
    <lineage>
        <taxon>unclassified sequences</taxon>
        <taxon>metagenomes</taxon>
        <taxon>ecological metagenomes</taxon>
    </lineage>
</organism>
<dbReference type="EMBL" id="LAZR01006640">
    <property type="protein sequence ID" value="KKM90692.1"/>
    <property type="molecule type" value="Genomic_DNA"/>
</dbReference>
<feature type="compositionally biased region" description="Basic and acidic residues" evidence="1">
    <location>
        <begin position="1"/>
        <end position="14"/>
    </location>
</feature>
<protein>
    <submittedName>
        <fullName evidence="2">Uncharacterized protein</fullName>
    </submittedName>
</protein>
<evidence type="ECO:0000256" key="1">
    <source>
        <dbReference type="SAM" id="MobiDB-lite"/>
    </source>
</evidence>
<comment type="caution">
    <text evidence="2">The sequence shown here is derived from an EMBL/GenBank/DDBJ whole genome shotgun (WGS) entry which is preliminary data.</text>
</comment>
<reference evidence="2" key="1">
    <citation type="journal article" date="2015" name="Nature">
        <title>Complex archaea that bridge the gap between prokaryotes and eukaryotes.</title>
        <authorList>
            <person name="Spang A."/>
            <person name="Saw J.H."/>
            <person name="Jorgensen S.L."/>
            <person name="Zaremba-Niedzwiedzka K."/>
            <person name="Martijn J."/>
            <person name="Lind A.E."/>
            <person name="van Eijk R."/>
            <person name="Schleper C."/>
            <person name="Guy L."/>
            <person name="Ettema T.J."/>
        </authorList>
    </citation>
    <scope>NUCLEOTIDE SEQUENCE</scope>
</reference>
<accession>A0A0F9PBD5</accession>